<dbReference type="Proteomes" id="UP001348805">
    <property type="component" value="Segment"/>
</dbReference>
<proteinExistence type="predicted"/>
<keyword evidence="2" id="KW-1185">Reference proteome</keyword>
<sequence>MSDIIFAKGNVKNVLKRIGAYKSNLFCFGEDPITKSGVIVSNGEIISSRILDINLIAGGASGSMLSYSKNYINHIDVKYVDYNDKEIKTMSFNILDNDALIEIVKFIAEKQQDKENIEKIEKNQIIFDEKLKKIQQFLIENKEQIQCIGDLKNQILDMNNKLDVLLSERTLRH</sequence>
<evidence type="ECO:0000313" key="2">
    <source>
        <dbReference type="Proteomes" id="UP001348805"/>
    </source>
</evidence>
<reference evidence="1 2" key="1">
    <citation type="submission" date="2023-11" db="EMBL/GenBank/DDBJ databases">
        <authorList>
            <person name="Cook R."/>
            <person name="Crisci M."/>
            <person name="Pye H."/>
            <person name="Adriaenssens E."/>
            <person name="Santini J."/>
        </authorList>
    </citation>
    <scope>NUCLEOTIDE SEQUENCE [LARGE SCALE GENOMIC DNA]</scope>
    <source>
        <strain evidence="1">Lak_Megaphage_RVC_AP3_GC26</strain>
    </source>
</reference>
<organism evidence="1 2">
    <name type="scientific">phage Lak_Megaphage_RVC_AP3_GC26</name>
    <dbReference type="NCBI Taxonomy" id="3109225"/>
    <lineage>
        <taxon>Viruses</taxon>
        <taxon>Duplodnaviria</taxon>
        <taxon>Heunggongvirae</taxon>
        <taxon>Uroviricota</taxon>
        <taxon>Caudoviricetes</taxon>
        <taxon>Caudoviricetes code 15 clade</taxon>
    </lineage>
</organism>
<protein>
    <submittedName>
        <fullName evidence="1">Uncharacterized protein</fullName>
    </submittedName>
</protein>
<dbReference type="EMBL" id="OR769219">
    <property type="protein sequence ID" value="WQJ51268.1"/>
    <property type="molecule type" value="Genomic_DNA"/>
</dbReference>
<evidence type="ECO:0000313" key="1">
    <source>
        <dbReference type="EMBL" id="WQJ51268.1"/>
    </source>
</evidence>
<name>A0ABZ0Z1H4_9CAUD</name>
<accession>A0ABZ0Z1H4</accession>